<comment type="caution">
    <text evidence="1">The sequence shown here is derived from an EMBL/GenBank/DDBJ whole genome shotgun (WGS) entry which is preliminary data.</text>
</comment>
<sequence length="60" mass="7159">MYKQKKTSRLEKSRRPIYWLKRKILLITTALMLGMSNSINNEDKSVFEKNNELNSKIKND</sequence>
<dbReference type="EMBL" id="JAOSLC020000003">
    <property type="protein sequence ID" value="MDD7914607.1"/>
    <property type="molecule type" value="Genomic_DNA"/>
</dbReference>
<evidence type="ECO:0000313" key="1">
    <source>
        <dbReference type="EMBL" id="MDD7914607.1"/>
    </source>
</evidence>
<evidence type="ECO:0000313" key="2">
    <source>
        <dbReference type="Proteomes" id="UP001151478"/>
    </source>
</evidence>
<gene>
    <name evidence="1" type="ORF">N5A56_009340</name>
</gene>
<dbReference type="Proteomes" id="UP001151478">
    <property type="component" value="Unassembled WGS sequence"/>
</dbReference>
<accession>A0ABT5S912</accession>
<dbReference type="RefSeq" id="WP_274270366.1">
    <property type="nucleotide sequence ID" value="NZ_JAOSLC020000003.1"/>
</dbReference>
<organism evidence="1 2">
    <name type="scientific">Polaribacter ponticola</name>
    <dbReference type="NCBI Taxonomy" id="2978475"/>
    <lineage>
        <taxon>Bacteria</taxon>
        <taxon>Pseudomonadati</taxon>
        <taxon>Bacteroidota</taxon>
        <taxon>Flavobacteriia</taxon>
        <taxon>Flavobacteriales</taxon>
        <taxon>Flavobacteriaceae</taxon>
    </lineage>
</organism>
<keyword evidence="2" id="KW-1185">Reference proteome</keyword>
<protein>
    <submittedName>
        <fullName evidence="1">Uncharacterized protein</fullName>
    </submittedName>
</protein>
<proteinExistence type="predicted"/>
<name>A0ABT5S912_9FLAO</name>
<reference evidence="1" key="1">
    <citation type="submission" date="2023-02" db="EMBL/GenBank/DDBJ databases">
        <title>Polaribacter ponticola sp. nov., isolated from seawater.</title>
        <authorList>
            <person name="Baek J.H."/>
            <person name="Kim J.M."/>
            <person name="Choi D.G."/>
            <person name="Jeon C.O."/>
        </authorList>
    </citation>
    <scope>NUCLEOTIDE SEQUENCE</scope>
    <source>
        <strain evidence="1">MSW5</strain>
    </source>
</reference>